<accession>A0ABW5JIK1</accession>
<organism evidence="1 2">
    <name type="scientific">Gracilimonas halophila</name>
    <dbReference type="NCBI Taxonomy" id="1834464"/>
    <lineage>
        <taxon>Bacteria</taxon>
        <taxon>Pseudomonadati</taxon>
        <taxon>Balneolota</taxon>
        <taxon>Balneolia</taxon>
        <taxon>Balneolales</taxon>
        <taxon>Balneolaceae</taxon>
        <taxon>Gracilimonas</taxon>
    </lineage>
</organism>
<keyword evidence="2" id="KW-1185">Reference proteome</keyword>
<keyword evidence="1" id="KW-0489">Methyltransferase</keyword>
<evidence type="ECO:0000313" key="1">
    <source>
        <dbReference type="EMBL" id="MFD2531147.1"/>
    </source>
</evidence>
<dbReference type="EMBL" id="JBHULI010000002">
    <property type="protein sequence ID" value="MFD2531147.1"/>
    <property type="molecule type" value="Genomic_DNA"/>
</dbReference>
<dbReference type="RefSeq" id="WP_390297645.1">
    <property type="nucleotide sequence ID" value="NZ_JBHULI010000002.1"/>
</dbReference>
<protein>
    <submittedName>
        <fullName evidence="1">Class I SAM-dependent methyltransferase</fullName>
    </submittedName>
</protein>
<name>A0ABW5JIK1_9BACT</name>
<gene>
    <name evidence="1" type="ORF">ACFSVN_01660</name>
</gene>
<dbReference type="GO" id="GO:0032259">
    <property type="term" value="P:methylation"/>
    <property type="evidence" value="ECO:0007669"/>
    <property type="project" value="UniProtKB-KW"/>
</dbReference>
<dbReference type="SUPFAM" id="SSF53335">
    <property type="entry name" value="S-adenosyl-L-methionine-dependent methyltransferases"/>
    <property type="match status" value="1"/>
</dbReference>
<dbReference type="InterPro" id="IPR029063">
    <property type="entry name" value="SAM-dependent_MTases_sf"/>
</dbReference>
<dbReference type="Gene3D" id="3.40.50.150">
    <property type="entry name" value="Vaccinia Virus protein VP39"/>
    <property type="match status" value="1"/>
</dbReference>
<sequence>MKGTIEFLKSFATDKDVASITPSSKYCVRKLCEHIDFATTDVLVEYGGGTGVFTKHFLKRMRPDARLFVFETNDNFYKLLSNIDDARLTVFHQSVEDILELLPEDVTGNVDHVVSGIPFSFFDWDMKINILTKTKQVLRKEGSFLAYQTSGHLKEPLTEAFGNYTTEFCWKNIPPYFIYDAVNNG</sequence>
<reference evidence="2" key="1">
    <citation type="journal article" date="2019" name="Int. J. Syst. Evol. Microbiol.">
        <title>The Global Catalogue of Microorganisms (GCM) 10K type strain sequencing project: providing services to taxonomists for standard genome sequencing and annotation.</title>
        <authorList>
            <consortium name="The Broad Institute Genomics Platform"/>
            <consortium name="The Broad Institute Genome Sequencing Center for Infectious Disease"/>
            <person name="Wu L."/>
            <person name="Ma J."/>
        </authorList>
    </citation>
    <scope>NUCLEOTIDE SEQUENCE [LARGE SCALE GENOMIC DNA]</scope>
    <source>
        <strain evidence="2">KCTC 52042</strain>
    </source>
</reference>
<keyword evidence="1" id="KW-0808">Transferase</keyword>
<evidence type="ECO:0000313" key="2">
    <source>
        <dbReference type="Proteomes" id="UP001597460"/>
    </source>
</evidence>
<dbReference type="GO" id="GO:0008168">
    <property type="term" value="F:methyltransferase activity"/>
    <property type="evidence" value="ECO:0007669"/>
    <property type="project" value="UniProtKB-KW"/>
</dbReference>
<proteinExistence type="predicted"/>
<dbReference type="Proteomes" id="UP001597460">
    <property type="component" value="Unassembled WGS sequence"/>
</dbReference>
<comment type="caution">
    <text evidence="1">The sequence shown here is derived from an EMBL/GenBank/DDBJ whole genome shotgun (WGS) entry which is preliminary data.</text>
</comment>